<evidence type="ECO:0000256" key="1">
    <source>
        <dbReference type="SAM" id="MobiDB-lite"/>
    </source>
</evidence>
<keyword evidence="5" id="KW-1185">Reference proteome</keyword>
<feature type="region of interest" description="Disordered" evidence="1">
    <location>
        <begin position="26"/>
        <end position="47"/>
    </location>
</feature>
<dbReference type="Proteomes" id="UP000243579">
    <property type="component" value="Unassembled WGS sequence"/>
</dbReference>
<accession>A0A0A7CMA0</accession>
<feature type="signal peptide" evidence="2">
    <location>
        <begin position="1"/>
        <end position="23"/>
    </location>
</feature>
<dbReference type="AlphaFoldDB" id="A0A0A7CMA0"/>
<sequence length="75" mass="8209">MCPLRYILLAVSLLVALIGLSQAALEDDAVSSHKKTDAEDEDEGRKKSSTFKTIVDMLSGRYLLDAYYGRAVTAN</sequence>
<protein>
    <submittedName>
        <fullName evidence="3">Secreted protein</fullName>
    </submittedName>
</protein>
<evidence type="ECO:0000313" key="5">
    <source>
        <dbReference type="Proteomes" id="UP000243579"/>
    </source>
</evidence>
<dbReference type="EMBL" id="KM038531">
    <property type="protein sequence ID" value="AIG55992.1"/>
    <property type="molecule type" value="Genomic_DNA"/>
</dbReference>
<evidence type="ECO:0000313" key="3">
    <source>
        <dbReference type="EMBL" id="AIG55992.1"/>
    </source>
</evidence>
<dbReference type="OrthoDB" id="1930127at2759"/>
<reference evidence="3 5" key="1">
    <citation type="journal article" date="2014" name="Genome Biol. Evol.">
        <title>The secreted proteins of Achlya hypogyna and Thraustotheca clavata identify the ancestral oomycete secretome and reveal gene acquisitions by horizontal gene transfer.</title>
        <authorList>
            <person name="Misner I."/>
            <person name="Blouin N."/>
            <person name="Leonard G."/>
            <person name="Richards T.A."/>
            <person name="Lane C.E."/>
        </authorList>
    </citation>
    <scope>NUCLEOTIDE SEQUENCE</scope>
    <source>
        <strain evidence="3 5">ATCC 48635</strain>
    </source>
</reference>
<evidence type="ECO:0000256" key="2">
    <source>
        <dbReference type="SAM" id="SignalP"/>
    </source>
</evidence>
<feature type="chain" id="PRO_5002036970" evidence="2">
    <location>
        <begin position="24"/>
        <end position="75"/>
    </location>
</feature>
<dbReference type="EMBL" id="JNBR01000575">
    <property type="protein sequence ID" value="OQR90872.1"/>
    <property type="molecule type" value="Genomic_DNA"/>
</dbReference>
<gene>
    <name evidence="4" type="ORF">ACHHYP_05181</name>
</gene>
<organism evidence="3">
    <name type="scientific">Achlya hypogyna</name>
    <name type="common">Oomycete</name>
    <name type="synonym">Protoachlya hypogyna</name>
    <dbReference type="NCBI Taxonomy" id="1202772"/>
    <lineage>
        <taxon>Eukaryota</taxon>
        <taxon>Sar</taxon>
        <taxon>Stramenopiles</taxon>
        <taxon>Oomycota</taxon>
        <taxon>Saprolegniomycetes</taxon>
        <taxon>Saprolegniales</taxon>
        <taxon>Achlyaceae</taxon>
        <taxon>Achlya</taxon>
    </lineage>
</organism>
<keyword evidence="2" id="KW-0732">Signal</keyword>
<proteinExistence type="predicted"/>
<name>A0A0A7CMA0_ACHHY</name>
<evidence type="ECO:0000313" key="4">
    <source>
        <dbReference type="EMBL" id="OQR90872.1"/>
    </source>
</evidence>